<sequence>MVRERVYVHGGGRRGVDAWPHVEEGDATFVSFPAGSSIDDQAHALADELGGRPVLIFAHSIGAVPVALAAPRLDIAGLVLIEPALYDLARGDTAIERHIGIVTEGRSRASAGDLRGFWAILRPLMFGGPFDEERWGEEQSLAQRWATTNLPWGHGVRDRMLGGVPTLVVTGGWNDEYEVIAQVLADHGATHRVLPGHEHRPHDSGRFVHVVDEFVAALAS</sequence>
<feature type="domain" description="AB hydrolase-1" evidence="1">
    <location>
        <begin position="38"/>
        <end position="204"/>
    </location>
</feature>
<dbReference type="Gene3D" id="3.40.50.1820">
    <property type="entry name" value="alpha/beta hydrolase"/>
    <property type="match status" value="1"/>
</dbReference>
<dbReference type="RefSeq" id="WP_350352436.1">
    <property type="nucleotide sequence ID" value="NZ_CP158357.1"/>
</dbReference>
<gene>
    <name evidence="2" type="ORF">ABS642_04740</name>
</gene>
<protein>
    <submittedName>
        <fullName evidence="2">Alpha/beta hydrolase</fullName>
    </submittedName>
</protein>
<dbReference type="EMBL" id="CP158357">
    <property type="protein sequence ID" value="XBX79395.1"/>
    <property type="molecule type" value="Genomic_DNA"/>
</dbReference>
<keyword evidence="2" id="KW-0378">Hydrolase</keyword>
<dbReference type="InterPro" id="IPR000073">
    <property type="entry name" value="AB_hydrolase_1"/>
</dbReference>
<accession>A0AAU7VZ71</accession>
<dbReference type="AlphaFoldDB" id="A0AAU7VZ71"/>
<dbReference type="GO" id="GO:0016787">
    <property type="term" value="F:hydrolase activity"/>
    <property type="evidence" value="ECO:0007669"/>
    <property type="project" value="UniProtKB-KW"/>
</dbReference>
<reference evidence="2" key="1">
    <citation type="submission" date="2024-06" db="EMBL/GenBank/DDBJ databases">
        <title>Draft genome sequence of Microbacterium sp. strain A8/3-1, isolated from Oxytropis tragacanthoides Fisch. ex DC. Root nodules in the Altai region of Russia.</title>
        <authorList>
            <person name="Sazanova A."/>
            <person name="Guro P."/>
            <person name="Kuznetsova I."/>
            <person name="Belimov A."/>
            <person name="Safronova V."/>
        </authorList>
    </citation>
    <scope>NUCLEOTIDE SEQUENCE</scope>
    <source>
        <strain evidence="2">A8/3-1</strain>
    </source>
</reference>
<dbReference type="InterPro" id="IPR029058">
    <property type="entry name" value="AB_hydrolase_fold"/>
</dbReference>
<evidence type="ECO:0000259" key="1">
    <source>
        <dbReference type="Pfam" id="PF12697"/>
    </source>
</evidence>
<dbReference type="SUPFAM" id="SSF53474">
    <property type="entry name" value="alpha/beta-Hydrolases"/>
    <property type="match status" value="1"/>
</dbReference>
<evidence type="ECO:0000313" key="2">
    <source>
        <dbReference type="EMBL" id="XBX79395.1"/>
    </source>
</evidence>
<name>A0AAU7VZ71_9MICO</name>
<dbReference type="Pfam" id="PF12697">
    <property type="entry name" value="Abhydrolase_6"/>
    <property type="match status" value="1"/>
</dbReference>
<proteinExistence type="predicted"/>
<organism evidence="2">
    <name type="scientific">Microbacterium sp. A8/3-1</name>
    <dbReference type="NCBI Taxonomy" id="3160749"/>
    <lineage>
        <taxon>Bacteria</taxon>
        <taxon>Bacillati</taxon>
        <taxon>Actinomycetota</taxon>
        <taxon>Actinomycetes</taxon>
        <taxon>Micrococcales</taxon>
        <taxon>Microbacteriaceae</taxon>
        <taxon>Microbacterium</taxon>
    </lineage>
</organism>